<dbReference type="InterPro" id="IPR012337">
    <property type="entry name" value="RNaseH-like_sf"/>
</dbReference>
<protein>
    <submittedName>
        <fullName evidence="2">Transposon Ty2-B Gag-Pol polyprotein</fullName>
    </submittedName>
</protein>
<proteinExistence type="predicted"/>
<feature type="domain" description="Integrase catalytic" evidence="1">
    <location>
        <begin position="58"/>
        <end position="229"/>
    </location>
</feature>
<dbReference type="InterPro" id="IPR001584">
    <property type="entry name" value="Integrase_cat-core"/>
</dbReference>
<organism evidence="2">
    <name type="scientific">Sesamum latifolium</name>
    <dbReference type="NCBI Taxonomy" id="2727402"/>
    <lineage>
        <taxon>Eukaryota</taxon>
        <taxon>Viridiplantae</taxon>
        <taxon>Streptophyta</taxon>
        <taxon>Embryophyta</taxon>
        <taxon>Tracheophyta</taxon>
        <taxon>Spermatophyta</taxon>
        <taxon>Magnoliopsida</taxon>
        <taxon>eudicotyledons</taxon>
        <taxon>Gunneridae</taxon>
        <taxon>Pentapetalae</taxon>
        <taxon>asterids</taxon>
        <taxon>lamiids</taxon>
        <taxon>Lamiales</taxon>
        <taxon>Pedaliaceae</taxon>
        <taxon>Sesamum</taxon>
    </lineage>
</organism>
<reference evidence="2" key="2">
    <citation type="journal article" date="2024" name="Plant">
        <title>Genomic evolution and insights into agronomic trait innovations of Sesamum species.</title>
        <authorList>
            <person name="Miao H."/>
            <person name="Wang L."/>
            <person name="Qu L."/>
            <person name="Liu H."/>
            <person name="Sun Y."/>
            <person name="Le M."/>
            <person name="Wang Q."/>
            <person name="Wei S."/>
            <person name="Zheng Y."/>
            <person name="Lin W."/>
            <person name="Duan Y."/>
            <person name="Cao H."/>
            <person name="Xiong S."/>
            <person name="Wang X."/>
            <person name="Wei L."/>
            <person name="Li C."/>
            <person name="Ma Q."/>
            <person name="Ju M."/>
            <person name="Zhao R."/>
            <person name="Li G."/>
            <person name="Mu C."/>
            <person name="Tian Q."/>
            <person name="Mei H."/>
            <person name="Zhang T."/>
            <person name="Gao T."/>
            <person name="Zhang H."/>
        </authorList>
    </citation>
    <scope>NUCLEOTIDE SEQUENCE</scope>
    <source>
        <strain evidence="2">KEN1</strain>
    </source>
</reference>
<reference evidence="2" key="1">
    <citation type="submission" date="2020-06" db="EMBL/GenBank/DDBJ databases">
        <authorList>
            <person name="Li T."/>
            <person name="Hu X."/>
            <person name="Zhang T."/>
            <person name="Song X."/>
            <person name="Zhang H."/>
            <person name="Dai N."/>
            <person name="Sheng W."/>
            <person name="Hou X."/>
            <person name="Wei L."/>
        </authorList>
    </citation>
    <scope>NUCLEOTIDE SEQUENCE</scope>
    <source>
        <strain evidence="2">KEN1</strain>
        <tissue evidence="2">Leaf</tissue>
    </source>
</reference>
<dbReference type="PANTHER" id="PTHR42648">
    <property type="entry name" value="TRANSPOSASE, PUTATIVE-RELATED"/>
    <property type="match status" value="1"/>
</dbReference>
<accession>A0AAW2TJW3</accession>
<evidence type="ECO:0000259" key="1">
    <source>
        <dbReference type="PROSITE" id="PS50994"/>
    </source>
</evidence>
<sequence length="229" mass="26413">MTVQNESKLDNQENSQIWHASLGHISQDRIRKLVDSKSLEIDDLDNLSACESCLKEKITKKPFVEQSRIASDLLYLIRSDVCGSFNTQARDGFTYFITFTDDHSRSNYVYLIKCKFEAFEKFKEFKLEVKNQIGHKIKTFRSYRGGEFLSGEFLNYLKENGILSQWTPLETPQLNGVSKRSNQTLLDMVRSMMSFIELPLSFLSYALETEAKLLNMAPSKTVAKTPYEI</sequence>
<dbReference type="Gene3D" id="3.30.420.10">
    <property type="entry name" value="Ribonuclease H-like superfamily/Ribonuclease H"/>
    <property type="match status" value="1"/>
</dbReference>
<dbReference type="InterPro" id="IPR036397">
    <property type="entry name" value="RNaseH_sf"/>
</dbReference>
<dbReference type="Pfam" id="PF13976">
    <property type="entry name" value="gag_pre-integrs"/>
    <property type="match status" value="1"/>
</dbReference>
<evidence type="ECO:0000313" key="2">
    <source>
        <dbReference type="EMBL" id="KAL0405238.1"/>
    </source>
</evidence>
<dbReference type="GO" id="GO:0003676">
    <property type="term" value="F:nucleic acid binding"/>
    <property type="evidence" value="ECO:0007669"/>
    <property type="project" value="InterPro"/>
</dbReference>
<dbReference type="PROSITE" id="PS50994">
    <property type="entry name" value="INTEGRASE"/>
    <property type="match status" value="1"/>
</dbReference>
<name>A0AAW2TJW3_9LAMI</name>
<dbReference type="PANTHER" id="PTHR42648:SF27">
    <property type="entry name" value="RNA-DIRECTED DNA POLYMERASE"/>
    <property type="match status" value="1"/>
</dbReference>
<dbReference type="AlphaFoldDB" id="A0AAW2TJW3"/>
<dbReference type="EMBL" id="JACGWN010000014">
    <property type="protein sequence ID" value="KAL0405238.1"/>
    <property type="molecule type" value="Genomic_DNA"/>
</dbReference>
<dbReference type="SUPFAM" id="SSF53098">
    <property type="entry name" value="Ribonuclease H-like"/>
    <property type="match status" value="1"/>
</dbReference>
<dbReference type="GO" id="GO:0015074">
    <property type="term" value="P:DNA integration"/>
    <property type="evidence" value="ECO:0007669"/>
    <property type="project" value="InterPro"/>
</dbReference>
<gene>
    <name evidence="2" type="ORF">Slati_3837700</name>
</gene>
<comment type="caution">
    <text evidence="2">The sequence shown here is derived from an EMBL/GenBank/DDBJ whole genome shotgun (WGS) entry which is preliminary data.</text>
</comment>
<dbReference type="InterPro" id="IPR039537">
    <property type="entry name" value="Retrotran_Ty1/copia-like"/>
</dbReference>
<dbReference type="InterPro" id="IPR025724">
    <property type="entry name" value="GAG-pre-integrase_dom"/>
</dbReference>